<dbReference type="EMBL" id="MRCY01000478">
    <property type="protein sequence ID" value="RKK85501.1"/>
    <property type="molecule type" value="Genomic_DNA"/>
</dbReference>
<dbReference type="Proteomes" id="UP000285860">
    <property type="component" value="Unassembled WGS sequence"/>
</dbReference>
<dbReference type="Pfam" id="PF06985">
    <property type="entry name" value="HET"/>
    <property type="match status" value="1"/>
</dbReference>
<gene>
    <name evidence="1" type="ORF">BFJ68_g17269</name>
</gene>
<comment type="caution">
    <text evidence="1">The sequence shown here is derived from an EMBL/GenBank/DDBJ whole genome shotgun (WGS) entry which is preliminary data.</text>
</comment>
<sequence length="672" mass="77246">MTELVLKSGPTLPSLQPHSCSSCQELLITNDSSFDNPTAQFPYKKVEEKASLGCILFQSLQRKFDDLVRPFLRERHHLIIYPSIYSDNSLVGLRTRWMITQDFGQDEEDADMLCPFASKGMRLRSHRWNRGSHYTIDHPASEFVDATPLNLDPGSAESFNWIKKIFAECRNNHLQCNKVIQENRQKFAMPKRLLDVGHSNEPVLHLFATSDDTQESYAIASYAWGSGPQAEAIQQARTTQANIGSRMSYGLQLSSLPRTIRDLVEVTRRIGHRYLWLDAFCIVQDDPVETKHLFNTMVDFYKRADILISAASASQSDEGFLHPRSIDQSYGSISKLHYKWNLSGHEGQGSLLFSENNLDCALDNNPLDLRIWTFQEHLVSSRVIIFGSRQSRWKCKEYVNLVDGGAYSYDNLKYQLEVAFSPSSYPTESLVEKNWRIQAWLELIEGYSRRQYTQPKDRLPAFYETISRLAPLMGWRTSDCVRGIWRSDTSRQLLWRKEKPLGLGGLELSRCRDYGPSWSWATLPEAVIYDTGAWLRDLGDTVKIISPEKDTENPTCLVIESHIQEAYWEGQYFDPDKPRRTDENTLLVHVAWDIEMTPQSVFLLDLAPAWKSHMSMGLVLVQVEGYEARFERRGRFEVIEDGSAVMNEQLNDDPNNILYSDQKSLFQQVSII</sequence>
<protein>
    <submittedName>
        <fullName evidence="1">Uncharacterized protein</fullName>
    </submittedName>
</protein>
<dbReference type="VEuPathDB" id="FungiDB:FOZG_17977"/>
<dbReference type="VEuPathDB" id="FungiDB:FOC4_g10006619"/>
<dbReference type="OrthoDB" id="5125733at2759"/>
<evidence type="ECO:0000313" key="2">
    <source>
        <dbReference type="Proteomes" id="UP000285860"/>
    </source>
</evidence>
<evidence type="ECO:0000313" key="1">
    <source>
        <dbReference type="EMBL" id="RKK85501.1"/>
    </source>
</evidence>
<dbReference type="InterPro" id="IPR010730">
    <property type="entry name" value="HET"/>
</dbReference>
<dbReference type="VEuPathDB" id="FungiDB:FOXG_15531"/>
<dbReference type="VEuPathDB" id="FungiDB:FOC1_g10007671"/>
<dbReference type="VEuPathDB" id="FungiDB:FOIG_06492"/>
<organism evidence="1 2">
    <name type="scientific">Fusarium oxysporum</name>
    <name type="common">Fusarium vascular wilt</name>
    <dbReference type="NCBI Taxonomy" id="5507"/>
    <lineage>
        <taxon>Eukaryota</taxon>
        <taxon>Fungi</taxon>
        <taxon>Dikarya</taxon>
        <taxon>Ascomycota</taxon>
        <taxon>Pezizomycotina</taxon>
        <taxon>Sordariomycetes</taxon>
        <taxon>Hypocreomycetidae</taxon>
        <taxon>Hypocreales</taxon>
        <taxon>Nectriaceae</taxon>
        <taxon>Fusarium</taxon>
        <taxon>Fusarium oxysporum species complex</taxon>
    </lineage>
</organism>
<reference evidence="1 2" key="1">
    <citation type="journal article" date="2018" name="Sci. Rep.">
        <title>Characterisation of pathogen-specific regions and novel effector candidates in Fusarium oxysporum f. sp. cepae.</title>
        <authorList>
            <person name="Armitage A.D."/>
            <person name="Taylor A."/>
            <person name="Sobczyk M.K."/>
            <person name="Baxter L."/>
            <person name="Greenfield B.P."/>
            <person name="Bates H.J."/>
            <person name="Wilson F."/>
            <person name="Jackson A.C."/>
            <person name="Ott S."/>
            <person name="Harrison R.J."/>
            <person name="Clarkson J.P."/>
        </authorList>
    </citation>
    <scope>NUCLEOTIDE SEQUENCE [LARGE SCALE GENOMIC DNA]</scope>
    <source>
        <strain evidence="1 2">Fo_A28</strain>
    </source>
</reference>
<dbReference type="PANTHER" id="PTHR33112:SF16">
    <property type="entry name" value="HETEROKARYON INCOMPATIBILITY DOMAIN-CONTAINING PROTEIN"/>
    <property type="match status" value="1"/>
</dbReference>
<dbReference type="PANTHER" id="PTHR33112">
    <property type="entry name" value="DOMAIN PROTEIN, PUTATIVE-RELATED"/>
    <property type="match status" value="1"/>
</dbReference>
<dbReference type="VEuPathDB" id="FungiDB:HZS61_006609"/>
<name>A0A420Q2I8_FUSOX</name>
<proteinExistence type="predicted"/>
<accession>A0A420Q2I8</accession>
<dbReference type="AlphaFoldDB" id="A0A420Q2I8"/>
<dbReference type="VEuPathDB" id="FungiDB:FOMG_19325"/>